<reference evidence="1 2" key="1">
    <citation type="journal article" date="2016" name="Nat. Commun.">
        <title>Ectomycorrhizal ecology is imprinted in the genome of the dominant symbiotic fungus Cenococcum geophilum.</title>
        <authorList>
            <consortium name="DOE Joint Genome Institute"/>
            <person name="Peter M."/>
            <person name="Kohler A."/>
            <person name="Ohm R.A."/>
            <person name="Kuo A."/>
            <person name="Krutzmann J."/>
            <person name="Morin E."/>
            <person name="Arend M."/>
            <person name="Barry K.W."/>
            <person name="Binder M."/>
            <person name="Choi C."/>
            <person name="Clum A."/>
            <person name="Copeland A."/>
            <person name="Grisel N."/>
            <person name="Haridas S."/>
            <person name="Kipfer T."/>
            <person name="LaButti K."/>
            <person name="Lindquist E."/>
            <person name="Lipzen A."/>
            <person name="Maire R."/>
            <person name="Meier B."/>
            <person name="Mihaltcheva S."/>
            <person name="Molinier V."/>
            <person name="Murat C."/>
            <person name="Poggeler S."/>
            <person name="Quandt C.A."/>
            <person name="Sperisen C."/>
            <person name="Tritt A."/>
            <person name="Tisserant E."/>
            <person name="Crous P.W."/>
            <person name="Henrissat B."/>
            <person name="Nehls U."/>
            <person name="Egli S."/>
            <person name="Spatafora J.W."/>
            <person name="Grigoriev I.V."/>
            <person name="Martin F.M."/>
        </authorList>
    </citation>
    <scope>NUCLEOTIDE SEQUENCE [LARGE SCALE GENOMIC DNA]</scope>
    <source>
        <strain evidence="1 2">CBS 459.81</strain>
    </source>
</reference>
<evidence type="ECO:0000313" key="2">
    <source>
        <dbReference type="Proteomes" id="UP000250266"/>
    </source>
</evidence>
<proteinExistence type="predicted"/>
<organism evidence="1 2">
    <name type="scientific">Lepidopterella palustris CBS 459.81</name>
    <dbReference type="NCBI Taxonomy" id="1314670"/>
    <lineage>
        <taxon>Eukaryota</taxon>
        <taxon>Fungi</taxon>
        <taxon>Dikarya</taxon>
        <taxon>Ascomycota</taxon>
        <taxon>Pezizomycotina</taxon>
        <taxon>Dothideomycetes</taxon>
        <taxon>Pleosporomycetidae</taxon>
        <taxon>Mytilinidiales</taxon>
        <taxon>Argynnaceae</taxon>
        <taxon>Lepidopterella</taxon>
    </lineage>
</organism>
<protein>
    <submittedName>
        <fullName evidence="1">Uncharacterized protein</fullName>
    </submittedName>
</protein>
<dbReference type="AlphaFoldDB" id="A0A8E2DX04"/>
<evidence type="ECO:0000313" key="1">
    <source>
        <dbReference type="EMBL" id="OCK73164.1"/>
    </source>
</evidence>
<sequence length="61" mass="7198">MYTVAYYDDWRSDWWIDLILTPRPAAKEAFDFYTKAIGPWRVPFVQEGIDSHAHIPQPPSM</sequence>
<gene>
    <name evidence="1" type="ORF">K432DRAFT_449575</name>
</gene>
<dbReference type="Proteomes" id="UP000250266">
    <property type="component" value="Unassembled WGS sequence"/>
</dbReference>
<name>A0A8E2DX04_9PEZI</name>
<dbReference type="EMBL" id="KV745921">
    <property type="protein sequence ID" value="OCK73164.1"/>
    <property type="molecule type" value="Genomic_DNA"/>
</dbReference>
<keyword evidence="2" id="KW-1185">Reference proteome</keyword>
<accession>A0A8E2DX04</accession>